<dbReference type="Pfam" id="PF03747">
    <property type="entry name" value="ADP_ribosyl_GH"/>
    <property type="match status" value="1"/>
</dbReference>
<dbReference type="PANTHER" id="PTHR16222:SF12">
    <property type="entry name" value="ADP-RIBOSYLGLYCOHYDROLASE-RELATED"/>
    <property type="match status" value="1"/>
</dbReference>
<protein>
    <submittedName>
        <fullName evidence="1">ADP-ribosylglycohydrolase family protein</fullName>
    </submittedName>
</protein>
<sequence length="268" mass="30102">MYGAILGDIIGSPFEFDRGKQTKDFELFSKGCTFTDDTIMTVAVAEALLTAERDSTVADIETLVTYFMQGWGRNYLYAGYGGRFRFWLMENNPKPYESFGNGSAMRVSAAGWLYDSIERTREVARATANVSHNHPEGLKGAEAVASAIYLARNELDKKEIKEYIEKEFDYELDRTLDEIRPYFCMNETCQKTVPEAITAFLEAKDFEDAVRNAVSLGGDTDTLGAITGSIAEAYFGIPMNLIDECNKRIDINIRGVVDRFELAVKKKK</sequence>
<evidence type="ECO:0000313" key="2">
    <source>
        <dbReference type="Proteomes" id="UP001431199"/>
    </source>
</evidence>
<dbReference type="Gene3D" id="1.10.4080.10">
    <property type="entry name" value="ADP-ribosylation/Crystallin J1"/>
    <property type="match status" value="1"/>
</dbReference>
<keyword evidence="2" id="KW-1185">Reference proteome</keyword>
<dbReference type="Proteomes" id="UP001431199">
    <property type="component" value="Unassembled WGS sequence"/>
</dbReference>
<comment type="caution">
    <text evidence="1">The sequence shown here is derived from an EMBL/GenBank/DDBJ whole genome shotgun (WGS) entry which is preliminary data.</text>
</comment>
<dbReference type="PANTHER" id="PTHR16222">
    <property type="entry name" value="ADP-RIBOSYLGLYCOHYDROLASE"/>
    <property type="match status" value="1"/>
</dbReference>
<gene>
    <name evidence="1" type="ORF">N5B56_01760</name>
</gene>
<reference evidence="1" key="1">
    <citation type="submission" date="2022-09" db="EMBL/GenBank/DDBJ databases">
        <title>Eubacterium sp. LFL-14 isolated from human feces.</title>
        <authorList>
            <person name="Liu F."/>
        </authorList>
    </citation>
    <scope>NUCLEOTIDE SEQUENCE</scope>
    <source>
        <strain evidence="1">LFL-14</strain>
    </source>
</reference>
<dbReference type="InterPro" id="IPR036705">
    <property type="entry name" value="Ribosyl_crysJ1_sf"/>
</dbReference>
<organism evidence="1 2">
    <name type="scientific">Eubacterium album</name>
    <dbReference type="NCBI Taxonomy" id="2978477"/>
    <lineage>
        <taxon>Bacteria</taxon>
        <taxon>Bacillati</taxon>
        <taxon>Bacillota</taxon>
        <taxon>Clostridia</taxon>
        <taxon>Eubacteriales</taxon>
        <taxon>Eubacteriaceae</taxon>
        <taxon>Eubacterium</taxon>
    </lineage>
</organism>
<proteinExistence type="predicted"/>
<evidence type="ECO:0000313" key="1">
    <source>
        <dbReference type="EMBL" id="MCT7397813.1"/>
    </source>
</evidence>
<dbReference type="RefSeq" id="WP_260978249.1">
    <property type="nucleotide sequence ID" value="NZ_JAODBU010000002.1"/>
</dbReference>
<dbReference type="InterPro" id="IPR050792">
    <property type="entry name" value="ADP-ribosylglycohydrolase"/>
</dbReference>
<dbReference type="InterPro" id="IPR005502">
    <property type="entry name" value="Ribosyl_crysJ1"/>
</dbReference>
<name>A0ABT2LWY8_9FIRM</name>
<accession>A0ABT2LWY8</accession>
<dbReference type="EMBL" id="JAODBU010000002">
    <property type="protein sequence ID" value="MCT7397813.1"/>
    <property type="molecule type" value="Genomic_DNA"/>
</dbReference>
<dbReference type="SUPFAM" id="SSF101478">
    <property type="entry name" value="ADP-ribosylglycohydrolase"/>
    <property type="match status" value="1"/>
</dbReference>